<evidence type="ECO:0000313" key="3">
    <source>
        <dbReference type="Proteomes" id="UP001215598"/>
    </source>
</evidence>
<dbReference type="AlphaFoldDB" id="A0AAD7HE90"/>
<organism evidence="2 3">
    <name type="scientific">Mycena metata</name>
    <dbReference type="NCBI Taxonomy" id="1033252"/>
    <lineage>
        <taxon>Eukaryota</taxon>
        <taxon>Fungi</taxon>
        <taxon>Dikarya</taxon>
        <taxon>Basidiomycota</taxon>
        <taxon>Agaricomycotina</taxon>
        <taxon>Agaricomycetes</taxon>
        <taxon>Agaricomycetidae</taxon>
        <taxon>Agaricales</taxon>
        <taxon>Marasmiineae</taxon>
        <taxon>Mycenaceae</taxon>
        <taxon>Mycena</taxon>
    </lineage>
</organism>
<comment type="caution">
    <text evidence="2">The sequence shown here is derived from an EMBL/GenBank/DDBJ whole genome shotgun (WGS) entry which is preliminary data.</text>
</comment>
<gene>
    <name evidence="2" type="ORF">B0H16DRAFT_1798812</name>
</gene>
<protein>
    <submittedName>
        <fullName evidence="2">Uncharacterized protein</fullName>
    </submittedName>
</protein>
<evidence type="ECO:0000256" key="1">
    <source>
        <dbReference type="SAM" id="MobiDB-lite"/>
    </source>
</evidence>
<proteinExistence type="predicted"/>
<dbReference type="EMBL" id="JARKIB010000272">
    <property type="protein sequence ID" value="KAJ7717797.1"/>
    <property type="molecule type" value="Genomic_DNA"/>
</dbReference>
<name>A0AAD7HE90_9AGAR</name>
<feature type="region of interest" description="Disordered" evidence="1">
    <location>
        <begin position="132"/>
        <end position="153"/>
    </location>
</feature>
<dbReference type="Proteomes" id="UP001215598">
    <property type="component" value="Unassembled WGS sequence"/>
</dbReference>
<feature type="compositionally biased region" description="Acidic residues" evidence="1">
    <location>
        <begin position="135"/>
        <end position="151"/>
    </location>
</feature>
<keyword evidence="3" id="KW-1185">Reference proteome</keyword>
<evidence type="ECO:0000313" key="2">
    <source>
        <dbReference type="EMBL" id="KAJ7717797.1"/>
    </source>
</evidence>
<accession>A0AAD7HE90</accession>
<sequence>MALEWRIDSSVWVNQSAGFFQVLAAVMDAKEDREAAEQAVRALMPNFSQPTTPPADSTLPAQFAHDRHLKEAEMGLTEVLKEMRNVHCIRGEESSLDELLDPLLEQEDLDSQYLRFADAKEGEREILKIVQSGEDVGEEADDEPEAEEPEFEFSKKDALAAAELLAKVMRSRPDFEVALALGNNLREFRTVLKQEMEESKVQTDISSFFQRTN</sequence>
<reference evidence="2" key="1">
    <citation type="submission" date="2023-03" db="EMBL/GenBank/DDBJ databases">
        <title>Massive genome expansion in bonnet fungi (Mycena s.s.) driven by repeated elements and novel gene families across ecological guilds.</title>
        <authorList>
            <consortium name="Lawrence Berkeley National Laboratory"/>
            <person name="Harder C.B."/>
            <person name="Miyauchi S."/>
            <person name="Viragh M."/>
            <person name="Kuo A."/>
            <person name="Thoen E."/>
            <person name="Andreopoulos B."/>
            <person name="Lu D."/>
            <person name="Skrede I."/>
            <person name="Drula E."/>
            <person name="Henrissat B."/>
            <person name="Morin E."/>
            <person name="Kohler A."/>
            <person name="Barry K."/>
            <person name="LaButti K."/>
            <person name="Morin E."/>
            <person name="Salamov A."/>
            <person name="Lipzen A."/>
            <person name="Mereny Z."/>
            <person name="Hegedus B."/>
            <person name="Baldrian P."/>
            <person name="Stursova M."/>
            <person name="Weitz H."/>
            <person name="Taylor A."/>
            <person name="Grigoriev I.V."/>
            <person name="Nagy L.G."/>
            <person name="Martin F."/>
            <person name="Kauserud H."/>
        </authorList>
    </citation>
    <scope>NUCLEOTIDE SEQUENCE</scope>
    <source>
        <strain evidence="2">CBHHK182m</strain>
    </source>
</reference>